<organism evidence="2 3">
    <name type="scientific">Halarchaeum salinum</name>
    <dbReference type="NCBI Taxonomy" id="489912"/>
    <lineage>
        <taxon>Archaea</taxon>
        <taxon>Methanobacteriati</taxon>
        <taxon>Methanobacteriota</taxon>
        <taxon>Stenosarchaea group</taxon>
        <taxon>Halobacteria</taxon>
        <taxon>Halobacteriales</taxon>
        <taxon>Halobacteriaceae</taxon>
    </lineage>
</organism>
<dbReference type="InterPro" id="IPR039018">
    <property type="entry name" value="VapC20-like"/>
</dbReference>
<dbReference type="GO" id="GO:0016075">
    <property type="term" value="P:rRNA catabolic process"/>
    <property type="evidence" value="ECO:0007669"/>
    <property type="project" value="TreeGrafter"/>
</dbReference>
<dbReference type="InterPro" id="IPR029060">
    <property type="entry name" value="PIN-like_dom_sf"/>
</dbReference>
<dbReference type="Pfam" id="PF01850">
    <property type="entry name" value="PIN"/>
    <property type="match status" value="1"/>
</dbReference>
<dbReference type="RefSeq" id="WP_211313378.1">
    <property type="nucleotide sequence ID" value="NZ_BAAABL010000037.1"/>
</dbReference>
<dbReference type="InterPro" id="IPR002716">
    <property type="entry name" value="PIN_dom"/>
</dbReference>
<evidence type="ECO:0000259" key="1">
    <source>
        <dbReference type="Pfam" id="PF01850"/>
    </source>
</evidence>
<protein>
    <recommendedName>
        <fullName evidence="1">PIN domain-containing protein</fullName>
    </recommendedName>
</protein>
<proteinExistence type="predicted"/>
<sequence>MVRAVVDANVIFADRNSRDEDHDQAAAIMDAVDRGDLPTIHLTTHNMMEALASIQKRSEWARAVETLQYLEGSPHIEIVHTSDADQTDGRLIFAREQNVEPPDAVTVAYLNRTGIEYIYSFDDDFDRFPSFARLNTAVNPYA</sequence>
<accession>A0AAV3S5M0</accession>
<dbReference type="GO" id="GO:0004521">
    <property type="term" value="F:RNA endonuclease activity"/>
    <property type="evidence" value="ECO:0007669"/>
    <property type="project" value="InterPro"/>
</dbReference>
<comment type="caution">
    <text evidence="2">The sequence shown here is derived from an EMBL/GenBank/DDBJ whole genome shotgun (WGS) entry which is preliminary data.</text>
</comment>
<dbReference type="Gene3D" id="3.40.50.1010">
    <property type="entry name" value="5'-nuclease"/>
    <property type="match status" value="1"/>
</dbReference>
<keyword evidence="3" id="KW-1185">Reference proteome</keyword>
<feature type="domain" description="PIN" evidence="1">
    <location>
        <begin position="5"/>
        <end position="128"/>
    </location>
</feature>
<evidence type="ECO:0000313" key="3">
    <source>
        <dbReference type="Proteomes" id="UP001500837"/>
    </source>
</evidence>
<reference evidence="2 3" key="1">
    <citation type="journal article" date="2019" name="Int. J. Syst. Evol. Microbiol.">
        <title>The Global Catalogue of Microorganisms (GCM) 10K type strain sequencing project: providing services to taxonomists for standard genome sequencing and annotation.</title>
        <authorList>
            <consortium name="The Broad Institute Genomics Platform"/>
            <consortium name="The Broad Institute Genome Sequencing Center for Infectious Disease"/>
            <person name="Wu L."/>
            <person name="Ma J."/>
        </authorList>
    </citation>
    <scope>NUCLEOTIDE SEQUENCE [LARGE SCALE GENOMIC DNA]</scope>
    <source>
        <strain evidence="2 3">JCM 16330</strain>
    </source>
</reference>
<dbReference type="EMBL" id="BAAABL010000037">
    <property type="protein sequence ID" value="GAA0296913.1"/>
    <property type="molecule type" value="Genomic_DNA"/>
</dbReference>
<gene>
    <name evidence="2" type="ORF">GCM10009066_09120</name>
</gene>
<evidence type="ECO:0000313" key="2">
    <source>
        <dbReference type="EMBL" id="GAA0296913.1"/>
    </source>
</evidence>
<dbReference type="AlphaFoldDB" id="A0AAV3S5M0"/>
<dbReference type="Proteomes" id="UP001500837">
    <property type="component" value="Unassembled WGS sequence"/>
</dbReference>
<dbReference type="SUPFAM" id="SSF88723">
    <property type="entry name" value="PIN domain-like"/>
    <property type="match status" value="1"/>
</dbReference>
<name>A0AAV3S5M0_9EURY</name>
<dbReference type="PANTHER" id="PTHR42188:SF1">
    <property type="entry name" value="23S RRNA-SPECIFIC ENDONUCLEASE VAPC20"/>
    <property type="match status" value="1"/>
</dbReference>
<dbReference type="PANTHER" id="PTHR42188">
    <property type="entry name" value="23S RRNA-SPECIFIC ENDONUCLEASE VAPC20"/>
    <property type="match status" value="1"/>
</dbReference>